<sequence>RPARPARRRGRRPDRRGGRVTGPRLELDWTCPGGEAARATLDRVDAALRARLADPAVDPTVAVGG</sequence>
<evidence type="ECO:0000256" key="1">
    <source>
        <dbReference type="SAM" id="MobiDB-lite"/>
    </source>
</evidence>
<dbReference type="EMBL" id="JBHSQQ010000283">
    <property type="protein sequence ID" value="MFC5945259.1"/>
    <property type="molecule type" value="Genomic_DNA"/>
</dbReference>
<comment type="caution">
    <text evidence="2">The sequence shown here is derived from an EMBL/GenBank/DDBJ whole genome shotgun (WGS) entry which is preliminary data.</text>
</comment>
<evidence type="ECO:0000313" key="2">
    <source>
        <dbReference type="EMBL" id="MFC5945259.1"/>
    </source>
</evidence>
<protein>
    <submittedName>
        <fullName evidence="2">Uncharacterized protein</fullName>
    </submittedName>
</protein>
<dbReference type="Proteomes" id="UP001596207">
    <property type="component" value="Unassembled WGS sequence"/>
</dbReference>
<evidence type="ECO:0000313" key="3">
    <source>
        <dbReference type="Proteomes" id="UP001596207"/>
    </source>
</evidence>
<proteinExistence type="predicted"/>
<name>A0ABW1HYV5_9ACTN</name>
<feature type="non-terminal residue" evidence="2">
    <location>
        <position position="1"/>
    </location>
</feature>
<feature type="region of interest" description="Disordered" evidence="1">
    <location>
        <begin position="1"/>
        <end position="27"/>
    </location>
</feature>
<feature type="compositionally biased region" description="Basic residues" evidence="1">
    <location>
        <begin position="1"/>
        <end position="14"/>
    </location>
</feature>
<accession>A0ABW1HYV5</accession>
<reference evidence="3" key="1">
    <citation type="journal article" date="2019" name="Int. J. Syst. Evol. Microbiol.">
        <title>The Global Catalogue of Microorganisms (GCM) 10K type strain sequencing project: providing services to taxonomists for standard genome sequencing and annotation.</title>
        <authorList>
            <consortium name="The Broad Institute Genomics Platform"/>
            <consortium name="The Broad Institute Genome Sequencing Center for Infectious Disease"/>
            <person name="Wu L."/>
            <person name="Ma J."/>
        </authorList>
    </citation>
    <scope>NUCLEOTIDE SEQUENCE [LARGE SCALE GENOMIC DNA]</scope>
    <source>
        <strain evidence="3">CGMCC 4.7173</strain>
    </source>
</reference>
<gene>
    <name evidence="2" type="ORF">ACFPZ4_27775</name>
</gene>
<keyword evidence="3" id="KW-1185">Reference proteome</keyword>
<organism evidence="2 3">
    <name type="scientific">Micromonospora harpali</name>
    <dbReference type="NCBI Taxonomy" id="1490225"/>
    <lineage>
        <taxon>Bacteria</taxon>
        <taxon>Bacillati</taxon>
        <taxon>Actinomycetota</taxon>
        <taxon>Actinomycetes</taxon>
        <taxon>Micromonosporales</taxon>
        <taxon>Micromonosporaceae</taxon>
        <taxon>Micromonospora</taxon>
    </lineage>
</organism>
<dbReference type="RefSeq" id="WP_377537994.1">
    <property type="nucleotide sequence ID" value="NZ_JBHSQQ010000283.1"/>
</dbReference>